<dbReference type="GeneID" id="20077154"/>
<feature type="signal peptide" evidence="3">
    <location>
        <begin position="1"/>
        <end position="23"/>
    </location>
</feature>
<sequence length="189" mass="20762">MKLRRVAVVGVLLYACIGRPVHAQDTAAPTNATTTDAPEQRIVNATTTILPTTVPPIPTQTQGNPQPPANDKHNDDWPSNTINGTSDWSKRQGTINTCDDARGCQPWAAVYVAIVMFALLVMGMIYVAYKRRNVRRFVGSVHSPPLLEMHQGRSKQPGQEGQTTEVLTPIETSTPQHMSLSDNSRVLHR</sequence>
<dbReference type="EMBL" id="KI913952">
    <property type="protein sequence ID" value="ETW09552.1"/>
    <property type="molecule type" value="Genomic_DNA"/>
</dbReference>
<feature type="region of interest" description="Disordered" evidence="1">
    <location>
        <begin position="51"/>
        <end position="91"/>
    </location>
</feature>
<feature type="compositionally biased region" description="Polar residues" evidence="1">
    <location>
        <begin position="154"/>
        <end position="189"/>
    </location>
</feature>
<name>A0A024UUF6_9STRA</name>
<accession>A0A024UUF6</accession>
<feature type="compositionally biased region" description="Polar residues" evidence="1">
    <location>
        <begin position="77"/>
        <end position="91"/>
    </location>
</feature>
<dbReference type="RefSeq" id="XP_008860963.1">
    <property type="nucleotide sequence ID" value="XM_008862741.1"/>
</dbReference>
<reference evidence="4" key="1">
    <citation type="submission" date="2013-12" db="EMBL/GenBank/DDBJ databases">
        <title>The Genome Sequence of Aphanomyces invadans NJM9701.</title>
        <authorList>
            <consortium name="The Broad Institute Genomics Platform"/>
            <person name="Russ C."/>
            <person name="Tyler B."/>
            <person name="van West P."/>
            <person name="Dieguez-Uribeondo J."/>
            <person name="Young S.K."/>
            <person name="Zeng Q."/>
            <person name="Gargeya S."/>
            <person name="Fitzgerald M."/>
            <person name="Abouelleil A."/>
            <person name="Alvarado L."/>
            <person name="Chapman S.B."/>
            <person name="Gainer-Dewar J."/>
            <person name="Goldberg J."/>
            <person name="Griggs A."/>
            <person name="Gujja S."/>
            <person name="Hansen M."/>
            <person name="Howarth C."/>
            <person name="Imamovic A."/>
            <person name="Ireland A."/>
            <person name="Larimer J."/>
            <person name="McCowan C."/>
            <person name="Murphy C."/>
            <person name="Pearson M."/>
            <person name="Poon T.W."/>
            <person name="Priest M."/>
            <person name="Roberts A."/>
            <person name="Saif S."/>
            <person name="Shea T."/>
            <person name="Sykes S."/>
            <person name="Wortman J."/>
            <person name="Nusbaum C."/>
            <person name="Birren B."/>
        </authorList>
    </citation>
    <scope>NUCLEOTIDE SEQUENCE [LARGE SCALE GENOMIC DNA]</scope>
    <source>
        <strain evidence="4">NJM9701</strain>
    </source>
</reference>
<keyword evidence="2" id="KW-0812">Transmembrane</keyword>
<dbReference type="OrthoDB" id="79682at2759"/>
<gene>
    <name evidence="4" type="ORF">H310_00104</name>
</gene>
<evidence type="ECO:0000256" key="3">
    <source>
        <dbReference type="SAM" id="SignalP"/>
    </source>
</evidence>
<proteinExistence type="predicted"/>
<feature type="transmembrane region" description="Helical" evidence="2">
    <location>
        <begin position="107"/>
        <end position="129"/>
    </location>
</feature>
<organism evidence="4">
    <name type="scientific">Aphanomyces invadans</name>
    <dbReference type="NCBI Taxonomy" id="157072"/>
    <lineage>
        <taxon>Eukaryota</taxon>
        <taxon>Sar</taxon>
        <taxon>Stramenopiles</taxon>
        <taxon>Oomycota</taxon>
        <taxon>Saprolegniomycetes</taxon>
        <taxon>Saprolegniales</taxon>
        <taxon>Verrucalvaceae</taxon>
        <taxon>Aphanomyces</taxon>
    </lineage>
</organism>
<dbReference type="VEuPathDB" id="FungiDB:H310_00104"/>
<feature type="region of interest" description="Disordered" evidence="1">
    <location>
        <begin position="147"/>
        <end position="189"/>
    </location>
</feature>
<keyword evidence="2" id="KW-1133">Transmembrane helix</keyword>
<dbReference type="AlphaFoldDB" id="A0A024UUF6"/>
<keyword evidence="3" id="KW-0732">Signal</keyword>
<dbReference type="PROSITE" id="PS51257">
    <property type="entry name" value="PROKAR_LIPOPROTEIN"/>
    <property type="match status" value="1"/>
</dbReference>
<keyword evidence="2" id="KW-0472">Membrane</keyword>
<evidence type="ECO:0000313" key="4">
    <source>
        <dbReference type="EMBL" id="ETW09552.1"/>
    </source>
</evidence>
<evidence type="ECO:0000256" key="1">
    <source>
        <dbReference type="SAM" id="MobiDB-lite"/>
    </source>
</evidence>
<evidence type="ECO:0000256" key="2">
    <source>
        <dbReference type="SAM" id="Phobius"/>
    </source>
</evidence>
<feature type="chain" id="PRO_5001538391" evidence="3">
    <location>
        <begin position="24"/>
        <end position="189"/>
    </location>
</feature>
<protein>
    <submittedName>
        <fullName evidence="4">Uncharacterized protein</fullName>
    </submittedName>
</protein>